<dbReference type="Proteomes" id="UP000188543">
    <property type="component" value="Unassembled WGS sequence"/>
</dbReference>
<dbReference type="InterPro" id="IPR029060">
    <property type="entry name" value="PIN-like_dom_sf"/>
</dbReference>
<feature type="domain" description="PIN" evidence="9">
    <location>
        <begin position="4"/>
        <end position="123"/>
    </location>
</feature>
<evidence type="ECO:0000256" key="8">
    <source>
        <dbReference type="HAMAP-Rule" id="MF_00265"/>
    </source>
</evidence>
<dbReference type="Pfam" id="PF01850">
    <property type="entry name" value="PIN"/>
    <property type="match status" value="1"/>
</dbReference>
<dbReference type="InterPro" id="IPR050556">
    <property type="entry name" value="Type_II_TA_system_RNase"/>
</dbReference>
<feature type="binding site" evidence="8">
    <location>
        <position position="104"/>
    </location>
    <ligand>
        <name>Mg(2+)</name>
        <dbReference type="ChEBI" id="CHEBI:18420"/>
    </ligand>
</feature>
<evidence type="ECO:0000256" key="4">
    <source>
        <dbReference type="ARBA" id="ARBA00022723"/>
    </source>
</evidence>
<reference evidence="10 11" key="1">
    <citation type="submission" date="2016-08" db="EMBL/GenBank/DDBJ databases">
        <authorList>
            <person name="Seilhamer J.J."/>
        </authorList>
    </citation>
    <scope>NUCLEOTIDE SEQUENCE [LARGE SCALE GENOMIC DNA]</scope>
    <source>
        <strain evidence="10 11">VC14762</strain>
    </source>
</reference>
<keyword evidence="8" id="KW-0800">Toxin</keyword>
<dbReference type="SUPFAM" id="SSF88723">
    <property type="entry name" value="PIN domain-like"/>
    <property type="match status" value="1"/>
</dbReference>
<dbReference type="OrthoDB" id="9804823at2"/>
<dbReference type="GO" id="GO:0016787">
    <property type="term" value="F:hydrolase activity"/>
    <property type="evidence" value="ECO:0007669"/>
    <property type="project" value="UniProtKB-KW"/>
</dbReference>
<evidence type="ECO:0000256" key="2">
    <source>
        <dbReference type="ARBA" id="ARBA00022649"/>
    </source>
</evidence>
<sequence length="170" mass="18728">MIPVDTNVMPEPLRREPNAAVIEWLDAQNVETLYLAAISLAELRFGVAALPEGRRRDWLQQSIGQRVLPLFRGRILPFDDAASRAYASFCARTRAAGNAIAVTDGYIAATAETNGSIVATRDVAPFQALGLRVIDPWAVRFAIAGSFGVPKCKTRRAWRRVLNRAIRLVP</sequence>
<keyword evidence="4 8" id="KW-0479">Metal-binding</keyword>
<dbReference type="GO" id="GO:0090729">
    <property type="term" value="F:toxin activity"/>
    <property type="evidence" value="ECO:0007669"/>
    <property type="project" value="UniProtKB-KW"/>
</dbReference>
<dbReference type="InterPro" id="IPR002716">
    <property type="entry name" value="PIN_dom"/>
</dbReference>
<dbReference type="EC" id="3.1.-.-" evidence="8"/>
<evidence type="ECO:0000256" key="6">
    <source>
        <dbReference type="ARBA" id="ARBA00022842"/>
    </source>
</evidence>
<organism evidence="10 11">
    <name type="scientific">Burkholderia cenocepacia</name>
    <dbReference type="NCBI Taxonomy" id="95486"/>
    <lineage>
        <taxon>Bacteria</taxon>
        <taxon>Pseudomonadati</taxon>
        <taxon>Pseudomonadota</taxon>
        <taxon>Betaproteobacteria</taxon>
        <taxon>Burkholderiales</taxon>
        <taxon>Burkholderiaceae</taxon>
        <taxon>Burkholderia</taxon>
        <taxon>Burkholderia cepacia complex</taxon>
    </lineage>
</organism>
<evidence type="ECO:0000256" key="3">
    <source>
        <dbReference type="ARBA" id="ARBA00022722"/>
    </source>
</evidence>
<dbReference type="EMBL" id="MUTJ01000079">
    <property type="protein sequence ID" value="ONU80297.1"/>
    <property type="molecule type" value="Genomic_DNA"/>
</dbReference>
<evidence type="ECO:0000313" key="11">
    <source>
        <dbReference type="Proteomes" id="UP000188543"/>
    </source>
</evidence>
<keyword evidence="5 8" id="KW-0378">Hydrolase</keyword>
<dbReference type="PANTHER" id="PTHR33653:SF1">
    <property type="entry name" value="RIBONUCLEASE VAPC2"/>
    <property type="match status" value="1"/>
</dbReference>
<keyword evidence="2 8" id="KW-1277">Toxin-antitoxin system</keyword>
<dbReference type="Gene3D" id="3.40.50.1010">
    <property type="entry name" value="5'-nuclease"/>
    <property type="match status" value="1"/>
</dbReference>
<evidence type="ECO:0000259" key="9">
    <source>
        <dbReference type="Pfam" id="PF01850"/>
    </source>
</evidence>
<dbReference type="GO" id="GO:0004540">
    <property type="term" value="F:RNA nuclease activity"/>
    <property type="evidence" value="ECO:0007669"/>
    <property type="project" value="InterPro"/>
</dbReference>
<proteinExistence type="inferred from homology"/>
<gene>
    <name evidence="8" type="primary">vapC</name>
    <name evidence="10" type="ORF">A8E72_25210</name>
</gene>
<dbReference type="AlphaFoldDB" id="A0A1V2VXW7"/>
<name>A0A1V2VXW7_9BURK</name>
<comment type="similarity">
    <text evidence="7 8">Belongs to the PINc/VapC protein family.</text>
</comment>
<keyword evidence="6 8" id="KW-0460">Magnesium</keyword>
<keyword evidence="3 8" id="KW-0540">Nuclease</keyword>
<dbReference type="GO" id="GO:0000287">
    <property type="term" value="F:magnesium ion binding"/>
    <property type="evidence" value="ECO:0007669"/>
    <property type="project" value="UniProtKB-UniRule"/>
</dbReference>
<protein>
    <recommendedName>
        <fullName evidence="8">Ribonuclease VapC</fullName>
        <shortName evidence="8">RNase VapC</shortName>
        <ecNumber evidence="8">3.1.-.-</ecNumber>
    </recommendedName>
    <alternativeName>
        <fullName evidence="8">Toxin VapC</fullName>
    </alternativeName>
</protein>
<evidence type="ECO:0000256" key="1">
    <source>
        <dbReference type="ARBA" id="ARBA00001946"/>
    </source>
</evidence>
<dbReference type="HAMAP" id="MF_00265">
    <property type="entry name" value="VapC_Nob1"/>
    <property type="match status" value="1"/>
</dbReference>
<comment type="caution">
    <text evidence="10">The sequence shown here is derived from an EMBL/GenBank/DDBJ whole genome shotgun (WGS) entry which is preliminary data.</text>
</comment>
<accession>A0A1V2VXW7</accession>
<evidence type="ECO:0000256" key="7">
    <source>
        <dbReference type="ARBA" id="ARBA00038093"/>
    </source>
</evidence>
<comment type="function">
    <text evidence="8">Toxic component of a toxin-antitoxin (TA) system. An RNase.</text>
</comment>
<dbReference type="CDD" id="cd18731">
    <property type="entry name" value="PIN_NgFitB-like"/>
    <property type="match status" value="1"/>
</dbReference>
<evidence type="ECO:0000313" key="10">
    <source>
        <dbReference type="EMBL" id="ONU80297.1"/>
    </source>
</evidence>
<feature type="binding site" evidence="8">
    <location>
        <position position="5"/>
    </location>
    <ligand>
        <name>Mg(2+)</name>
        <dbReference type="ChEBI" id="CHEBI:18420"/>
    </ligand>
</feature>
<evidence type="ECO:0000256" key="5">
    <source>
        <dbReference type="ARBA" id="ARBA00022801"/>
    </source>
</evidence>
<dbReference type="PANTHER" id="PTHR33653">
    <property type="entry name" value="RIBONUCLEASE VAPC2"/>
    <property type="match status" value="1"/>
</dbReference>
<dbReference type="InterPro" id="IPR022907">
    <property type="entry name" value="VapC_family"/>
</dbReference>
<comment type="cofactor">
    <cofactor evidence="1 8">
        <name>Mg(2+)</name>
        <dbReference type="ChEBI" id="CHEBI:18420"/>
    </cofactor>
</comment>